<dbReference type="InterPro" id="IPR018119">
    <property type="entry name" value="Strictosidine_synth_cons-reg"/>
</dbReference>
<dbReference type="SUPFAM" id="SSF63829">
    <property type="entry name" value="Calcium-dependent phosphotriesterase"/>
    <property type="match status" value="1"/>
</dbReference>
<evidence type="ECO:0000313" key="6">
    <source>
        <dbReference type="EMBL" id="JAP56814.1"/>
    </source>
</evidence>
<dbReference type="GO" id="GO:0012505">
    <property type="term" value="C:endomembrane system"/>
    <property type="evidence" value="ECO:0007669"/>
    <property type="project" value="TreeGrafter"/>
</dbReference>
<sequence length="392" mass="43423">MVTMKRQGKSVEQKVVEKKGCWAKLSVLVLVFAMCVFFWYADQQNAFDPILVYPPRLPPLEKELAVNDRLTAATREFEGQLVGPECVIVVKGSLYTGIVNGSILKINENGVKTFARFGPAGCSSMETCGRPLGLHYDEPRDRLFVVDACLGLFAIDMQTAKVTKIFPLNTAGVDPVKVTFFNALDMLPDGRIVMTESSQKFSLPNLIGDLLEGRPSGRVFLVDPSTGEWSVLAKDLYFANGIQLHSDQQSVLVAETGMARVLRIPLTNGTKHEVFADSLPGLPDNVNRSPRGGYWVSMAIARSQGSPSLIDVLANWPTVRRFLYMIFPSKFLQYVGSLKKHAMIVRVDENGKILESLHDTSGHMYNVADVCEKDGVLWLGSYRANFIGRLKI</sequence>
<dbReference type="Pfam" id="PF20067">
    <property type="entry name" value="SSL_N"/>
    <property type="match status" value="1"/>
</dbReference>
<dbReference type="InterPro" id="IPR011042">
    <property type="entry name" value="6-blade_b-propeller_TolB-like"/>
</dbReference>
<evidence type="ECO:0000259" key="5">
    <source>
        <dbReference type="Pfam" id="PF03088"/>
    </source>
</evidence>
<feature type="transmembrane region" description="Helical" evidence="4">
    <location>
        <begin position="21"/>
        <end position="41"/>
    </location>
</feature>
<dbReference type="GO" id="GO:0016787">
    <property type="term" value="F:hydrolase activity"/>
    <property type="evidence" value="ECO:0007669"/>
    <property type="project" value="TreeGrafter"/>
</dbReference>
<name>A0A0X3PYF6_SCHSO</name>
<comment type="similarity">
    <text evidence="1">Belongs to the strictosidine synthase family.</text>
</comment>
<gene>
    <name evidence="6" type="primary">APMAP</name>
    <name evidence="6" type="ORF">TR168233</name>
</gene>
<keyword evidence="2" id="KW-0597">Phosphoprotein</keyword>
<reference evidence="6" key="1">
    <citation type="submission" date="2016-01" db="EMBL/GenBank/DDBJ databases">
        <title>Reference transcriptome for the parasite Schistocephalus solidus: insights into the molecular evolution of parasitism.</title>
        <authorList>
            <person name="Hebert F.O."/>
            <person name="Grambauer S."/>
            <person name="Barber I."/>
            <person name="Landry C.R."/>
            <person name="Aubin-Horth N."/>
        </authorList>
    </citation>
    <scope>NUCLEOTIDE SEQUENCE</scope>
</reference>
<keyword evidence="4" id="KW-0812">Transmembrane</keyword>
<dbReference type="AlphaFoldDB" id="A0A0X3PYF6"/>
<evidence type="ECO:0000256" key="2">
    <source>
        <dbReference type="ARBA" id="ARBA00022553"/>
    </source>
</evidence>
<evidence type="ECO:0000256" key="4">
    <source>
        <dbReference type="SAM" id="Phobius"/>
    </source>
</evidence>
<dbReference type="Pfam" id="PF03088">
    <property type="entry name" value="Str_synth"/>
    <property type="match status" value="1"/>
</dbReference>
<dbReference type="Gene3D" id="2.120.10.30">
    <property type="entry name" value="TolB, C-terminal domain"/>
    <property type="match status" value="1"/>
</dbReference>
<evidence type="ECO:0000256" key="1">
    <source>
        <dbReference type="ARBA" id="ARBA00009191"/>
    </source>
</evidence>
<dbReference type="PANTHER" id="PTHR10426:SF88">
    <property type="entry name" value="ADIPOCYTE PLASMA MEMBRANE-ASSOCIATED PROTEIN HEMOMUCIN-RELATED"/>
    <property type="match status" value="1"/>
</dbReference>
<protein>
    <submittedName>
        <fullName evidence="6">Adipocyte plasma membrane-associated protein</fullName>
    </submittedName>
</protein>
<organism evidence="6">
    <name type="scientific">Schistocephalus solidus</name>
    <name type="common">Tapeworm</name>
    <dbReference type="NCBI Taxonomy" id="70667"/>
    <lineage>
        <taxon>Eukaryota</taxon>
        <taxon>Metazoa</taxon>
        <taxon>Spiralia</taxon>
        <taxon>Lophotrochozoa</taxon>
        <taxon>Platyhelminthes</taxon>
        <taxon>Cestoda</taxon>
        <taxon>Eucestoda</taxon>
        <taxon>Diphyllobothriidea</taxon>
        <taxon>Diphyllobothriidae</taxon>
        <taxon>Schistocephalus</taxon>
    </lineage>
</organism>
<accession>A0A0X3PYF6</accession>
<proteinExistence type="inferred from homology"/>
<keyword evidence="4" id="KW-0472">Membrane</keyword>
<dbReference type="EMBL" id="GEEE01006411">
    <property type="protein sequence ID" value="JAP56814.1"/>
    <property type="molecule type" value="Transcribed_RNA"/>
</dbReference>
<keyword evidence="4" id="KW-1133">Transmembrane helix</keyword>
<feature type="domain" description="Strictosidine synthase conserved region" evidence="5">
    <location>
        <begin position="182"/>
        <end position="263"/>
    </location>
</feature>
<dbReference type="PANTHER" id="PTHR10426">
    <property type="entry name" value="STRICTOSIDINE SYNTHASE-RELATED"/>
    <property type="match status" value="1"/>
</dbReference>
<keyword evidence="3" id="KW-0325">Glycoprotein</keyword>
<evidence type="ECO:0000256" key="3">
    <source>
        <dbReference type="ARBA" id="ARBA00023180"/>
    </source>
</evidence>